<proteinExistence type="predicted"/>
<dbReference type="RefSeq" id="WP_087506033.1">
    <property type="nucleotide sequence ID" value="NZ_BMDX01000012.1"/>
</dbReference>
<comment type="caution">
    <text evidence="8">The sequence shown here is derived from an EMBL/GenBank/DDBJ whole genome shotgun (WGS) entry which is preliminary data.</text>
</comment>
<protein>
    <recommendedName>
        <fullName evidence="2">mannan endo-1,4-beta-mannosidase</fullName>
        <ecNumber evidence="2">3.2.1.78</ecNumber>
    </recommendedName>
</protein>
<dbReference type="EC" id="3.2.1.78" evidence="2"/>
<evidence type="ECO:0000256" key="3">
    <source>
        <dbReference type="ARBA" id="ARBA00022801"/>
    </source>
</evidence>
<keyword evidence="4" id="KW-0326">Glycosidase</keyword>
<evidence type="ECO:0000256" key="6">
    <source>
        <dbReference type="SAM" id="SignalP"/>
    </source>
</evidence>
<feature type="region of interest" description="Disordered" evidence="5">
    <location>
        <begin position="400"/>
        <end position="429"/>
    </location>
</feature>
<organism evidence="8 9">
    <name type="scientific">Neiella marina</name>
    <dbReference type="NCBI Taxonomy" id="508461"/>
    <lineage>
        <taxon>Bacteria</taxon>
        <taxon>Pseudomonadati</taxon>
        <taxon>Pseudomonadota</taxon>
        <taxon>Gammaproteobacteria</taxon>
        <taxon>Alteromonadales</taxon>
        <taxon>Echinimonadaceae</taxon>
        <taxon>Neiella</taxon>
    </lineage>
</organism>
<feature type="chain" id="PRO_5035285651" description="mannan endo-1,4-beta-mannosidase" evidence="6">
    <location>
        <begin position="21"/>
        <end position="448"/>
    </location>
</feature>
<evidence type="ECO:0000256" key="5">
    <source>
        <dbReference type="SAM" id="MobiDB-lite"/>
    </source>
</evidence>
<dbReference type="Pfam" id="PF26410">
    <property type="entry name" value="GH5_mannosidase"/>
    <property type="match status" value="1"/>
</dbReference>
<dbReference type="InterPro" id="IPR017853">
    <property type="entry name" value="GH"/>
</dbReference>
<dbReference type="PANTHER" id="PTHR31451:SF40">
    <property type="entry name" value="GLYCOSIDE HYDROLASE FAMILY 5 DOMAIN-CONTAINING PROTEIN"/>
    <property type="match status" value="1"/>
</dbReference>
<evidence type="ECO:0000256" key="4">
    <source>
        <dbReference type="ARBA" id="ARBA00023295"/>
    </source>
</evidence>
<feature type="signal peptide" evidence="6">
    <location>
        <begin position="1"/>
        <end position="20"/>
    </location>
</feature>
<dbReference type="InterPro" id="IPR001547">
    <property type="entry name" value="Glyco_hydro_5"/>
</dbReference>
<dbReference type="SUPFAM" id="SSF51445">
    <property type="entry name" value="(Trans)glycosidases"/>
    <property type="match status" value="1"/>
</dbReference>
<dbReference type="Gene3D" id="3.20.20.80">
    <property type="entry name" value="Glycosidases"/>
    <property type="match status" value="1"/>
</dbReference>
<name>A0A8J2U6B9_9GAMM</name>
<dbReference type="EMBL" id="BMDX01000012">
    <property type="protein sequence ID" value="GGA81194.1"/>
    <property type="molecule type" value="Genomic_DNA"/>
</dbReference>
<evidence type="ECO:0000313" key="9">
    <source>
        <dbReference type="Proteomes" id="UP000619743"/>
    </source>
</evidence>
<accession>A0A8J2U6B9</accession>
<dbReference type="GO" id="GO:0016985">
    <property type="term" value="F:mannan endo-1,4-beta-mannosidase activity"/>
    <property type="evidence" value="ECO:0007669"/>
    <property type="project" value="TreeGrafter"/>
</dbReference>
<keyword evidence="6" id="KW-0732">Signal</keyword>
<evidence type="ECO:0000313" key="8">
    <source>
        <dbReference type="EMBL" id="GGA81194.1"/>
    </source>
</evidence>
<evidence type="ECO:0000256" key="2">
    <source>
        <dbReference type="ARBA" id="ARBA00012706"/>
    </source>
</evidence>
<keyword evidence="3" id="KW-0378">Hydrolase</keyword>
<dbReference type="OrthoDB" id="9801493at2"/>
<feature type="domain" description="Glycoside hydrolase family 5" evidence="7">
    <location>
        <begin position="34"/>
        <end position="446"/>
    </location>
</feature>
<gene>
    <name evidence="8" type="ORF">GCM10011369_23940</name>
</gene>
<dbReference type="Proteomes" id="UP000619743">
    <property type="component" value="Unassembled WGS sequence"/>
</dbReference>
<dbReference type="GO" id="GO:0000272">
    <property type="term" value="P:polysaccharide catabolic process"/>
    <property type="evidence" value="ECO:0007669"/>
    <property type="project" value="InterPro"/>
</dbReference>
<evidence type="ECO:0000256" key="1">
    <source>
        <dbReference type="ARBA" id="ARBA00001678"/>
    </source>
</evidence>
<comment type="catalytic activity">
    <reaction evidence="1">
        <text>Random hydrolysis of (1-&gt;4)-beta-D-mannosidic linkages in mannans, galactomannans and glucomannans.</text>
        <dbReference type="EC" id="3.2.1.78"/>
    </reaction>
</comment>
<dbReference type="PROSITE" id="PS51257">
    <property type="entry name" value="PROKAR_LIPOPROTEIN"/>
    <property type="match status" value="1"/>
</dbReference>
<evidence type="ECO:0000259" key="7">
    <source>
        <dbReference type="Pfam" id="PF26410"/>
    </source>
</evidence>
<dbReference type="AlphaFoldDB" id="A0A8J2U6B9"/>
<dbReference type="PANTHER" id="PTHR31451">
    <property type="match status" value="1"/>
</dbReference>
<sequence length="448" mass="50676">MRALSILLATLALISLSACQSNQVDPTSEAVKTQFVAVDNGEFVRNGKPYQFVGFNYWYGPLLGTSDEGKARLRRELDLMQRYGITNLRVLAGGDGGQDDSMVTPALQYEQGKYDQSLLEGLDFLLAEMAKRDMVAVLYLTNNWIWSGGFAQYMEWNGQGKIPNPFLPPHDWDKFQDYTARFHSCQPCMEAFANHVDFIISRTNSVTGVAYVDDPTIMAWQVGNEPRARNAEHEPAFAAWLNRTVDQINQLAPKQLISTGSEGEAGTYGPNPNDPDRYGDVAIWQRLHSNPSIDYLTMHVWPKNWSWYDAENEQASTQLAIDKAKSYMARHLAVAREQQRPIVLSEFGFPRRQEQLNRDADISYRNRFFKSIFDELLATEDCTFAGVNIWGFGGEAKPVSDMKTGKWQPGDDFSGDPPQEPQGLNSVFSSDTSTLELIQQFNQDMQRR</sequence>
<dbReference type="InterPro" id="IPR045053">
    <property type="entry name" value="MAN-like"/>
</dbReference>
<reference evidence="9" key="1">
    <citation type="journal article" date="2019" name="Int. J. Syst. Evol. Microbiol.">
        <title>The Global Catalogue of Microorganisms (GCM) 10K type strain sequencing project: providing services to taxonomists for standard genome sequencing and annotation.</title>
        <authorList>
            <consortium name="The Broad Institute Genomics Platform"/>
            <consortium name="The Broad Institute Genome Sequencing Center for Infectious Disease"/>
            <person name="Wu L."/>
            <person name="Ma J."/>
        </authorList>
    </citation>
    <scope>NUCLEOTIDE SEQUENCE [LARGE SCALE GENOMIC DNA]</scope>
    <source>
        <strain evidence="9">CGMCC 1.10130</strain>
    </source>
</reference>
<keyword evidence="9" id="KW-1185">Reference proteome</keyword>